<comment type="catalytic activity">
    <reaction evidence="19">
        <text>10-formyltetrahydrofolyl-(gamma-L-Glu)(n) + L-glutamate + ATP = 10-formyltetrahydrofolyl-(gamma-L-Glu)(n+1) + ADP + phosphate + H(+)</text>
        <dbReference type="Rhea" id="RHEA:51904"/>
        <dbReference type="Rhea" id="RHEA-COMP:13088"/>
        <dbReference type="Rhea" id="RHEA-COMP:14300"/>
        <dbReference type="ChEBI" id="CHEBI:15378"/>
        <dbReference type="ChEBI" id="CHEBI:29985"/>
        <dbReference type="ChEBI" id="CHEBI:30616"/>
        <dbReference type="ChEBI" id="CHEBI:43474"/>
        <dbReference type="ChEBI" id="CHEBI:134413"/>
        <dbReference type="ChEBI" id="CHEBI:456216"/>
        <dbReference type="EC" id="6.3.2.17"/>
    </reaction>
</comment>
<name>A0A8E6B4E9_9BACT</name>
<evidence type="ECO:0000256" key="6">
    <source>
        <dbReference type="ARBA" id="ARBA00013023"/>
    </source>
</evidence>
<accession>A0A8E6B4E9</accession>
<dbReference type="KEGG" id="tsph:KIH39_24535"/>
<dbReference type="EC" id="6.3.2.17" evidence="7"/>
<protein>
    <recommendedName>
        <fullName evidence="8">Dihydrofolate synthase/folylpolyglutamate synthase</fullName>
        <ecNumber evidence="6">6.3.2.12</ecNumber>
        <ecNumber evidence="7">6.3.2.17</ecNumber>
    </recommendedName>
    <alternativeName>
        <fullName evidence="17">Folylpoly-gamma-glutamate synthetase-dihydrofolate synthetase</fullName>
    </alternativeName>
    <alternativeName>
        <fullName evidence="15">Folylpolyglutamate synthetase</fullName>
    </alternativeName>
    <alternativeName>
        <fullName evidence="16">Tetrahydrofolylpolyglutamate synthase</fullName>
    </alternativeName>
</protein>
<keyword evidence="9 22" id="KW-0436">Ligase</keyword>
<dbReference type="NCBIfam" id="TIGR01499">
    <property type="entry name" value="folC"/>
    <property type="match status" value="1"/>
</dbReference>
<evidence type="ECO:0000256" key="9">
    <source>
        <dbReference type="ARBA" id="ARBA00022598"/>
    </source>
</evidence>
<dbReference type="PANTHER" id="PTHR11136:SF0">
    <property type="entry name" value="DIHYDROFOLATE SYNTHETASE-RELATED"/>
    <property type="match status" value="1"/>
</dbReference>
<keyword evidence="10" id="KW-0479">Metal-binding</keyword>
<dbReference type="GO" id="GO:0046872">
    <property type="term" value="F:metal ion binding"/>
    <property type="evidence" value="ECO:0007669"/>
    <property type="project" value="UniProtKB-KW"/>
</dbReference>
<evidence type="ECO:0000256" key="13">
    <source>
        <dbReference type="ARBA" id="ARBA00022842"/>
    </source>
</evidence>
<dbReference type="InterPro" id="IPR001645">
    <property type="entry name" value="Folylpolyglutamate_synth"/>
</dbReference>
<dbReference type="GO" id="GO:0005737">
    <property type="term" value="C:cytoplasm"/>
    <property type="evidence" value="ECO:0007669"/>
    <property type="project" value="TreeGrafter"/>
</dbReference>
<keyword evidence="26" id="KW-1185">Reference proteome</keyword>
<gene>
    <name evidence="25" type="ORF">KIH39_24535</name>
</gene>
<evidence type="ECO:0000256" key="8">
    <source>
        <dbReference type="ARBA" id="ARBA00019357"/>
    </source>
</evidence>
<evidence type="ECO:0000256" key="1">
    <source>
        <dbReference type="ARBA" id="ARBA00001946"/>
    </source>
</evidence>
<dbReference type="GO" id="GO:0004326">
    <property type="term" value="F:tetrahydrofolylpolyglutamate synthase activity"/>
    <property type="evidence" value="ECO:0007669"/>
    <property type="project" value="UniProtKB-EC"/>
</dbReference>
<sequence length="425" mass="46580">MLTPEDALNYWYGRIDFEKRAAQPGELKLDRMRQLLRHLGDPDRHLRIVHVAGTKGKGSTCAMLASILQAAGYRVGLFTSPHLEDVSERIQVNGVPISREEMLARLREIEKCEKKISAPTGQKATFFEIGTALGFAHFDCRRVDVALIEVGLGGRFDSTNVVKPKLCVITNISYDHMNILGNTLTQIAYEKGGIIKSGVPVVVTAQAPEAVAVFRQLAQCRKSPLLLAGVDFPTTVDFPVSLPGAHQEVNAAGAVAAVQQLRRQGLTIPDSAVRYGLANTSWPARIQIVHQQPRVILDCAHNVASVQALVQTLRQEVKNPGPKILIAAISSDKQVAETLTVLAEYFDIFYLTKYLNNPRSTPPEELARMVKKAKPEADICLFSQASEAWAAAWERADTETTIVVTGSVFLAGELRGIIEKTVQQP</sequence>
<comment type="similarity">
    <text evidence="5 22">Belongs to the folylpolyglutamate synthase family.</text>
</comment>
<dbReference type="GO" id="GO:0008841">
    <property type="term" value="F:dihydrofolate synthase activity"/>
    <property type="evidence" value="ECO:0007669"/>
    <property type="project" value="UniProtKB-EC"/>
</dbReference>
<dbReference type="SUPFAM" id="SSF53244">
    <property type="entry name" value="MurD-like peptide ligases, peptide-binding domain"/>
    <property type="match status" value="1"/>
</dbReference>
<comment type="pathway">
    <text evidence="3">Cofactor biosynthesis; tetrahydrofolate biosynthesis; 7,8-dihydrofolate from 2-amino-4-hydroxy-6-hydroxymethyl-7,8-dihydropteridine diphosphate and 4-aminobenzoate: step 2/2.</text>
</comment>
<dbReference type="SUPFAM" id="SSF53623">
    <property type="entry name" value="MurD-like peptide ligases, catalytic domain"/>
    <property type="match status" value="1"/>
</dbReference>
<evidence type="ECO:0000256" key="7">
    <source>
        <dbReference type="ARBA" id="ARBA00013025"/>
    </source>
</evidence>
<evidence type="ECO:0000259" key="23">
    <source>
        <dbReference type="Pfam" id="PF02875"/>
    </source>
</evidence>
<dbReference type="Proteomes" id="UP000676194">
    <property type="component" value="Chromosome"/>
</dbReference>
<comment type="catalytic activity">
    <reaction evidence="21">
        <text>7,8-dihydropteroate + L-glutamate + ATP = 7,8-dihydrofolate + ADP + phosphate + H(+)</text>
        <dbReference type="Rhea" id="RHEA:23584"/>
        <dbReference type="ChEBI" id="CHEBI:15378"/>
        <dbReference type="ChEBI" id="CHEBI:17839"/>
        <dbReference type="ChEBI" id="CHEBI:29985"/>
        <dbReference type="ChEBI" id="CHEBI:30616"/>
        <dbReference type="ChEBI" id="CHEBI:43474"/>
        <dbReference type="ChEBI" id="CHEBI:57451"/>
        <dbReference type="ChEBI" id="CHEBI:456216"/>
        <dbReference type="EC" id="6.3.2.12"/>
    </reaction>
</comment>
<comment type="catalytic activity">
    <reaction evidence="20">
        <text>(6R)-5,10-methylenetetrahydrofolyl-(gamma-L-Glu)(n) + L-glutamate + ATP = (6R)-5,10-methylenetetrahydrofolyl-(gamma-L-Glu)(n+1) + ADP + phosphate + H(+)</text>
        <dbReference type="Rhea" id="RHEA:51912"/>
        <dbReference type="Rhea" id="RHEA-COMP:13257"/>
        <dbReference type="Rhea" id="RHEA-COMP:13258"/>
        <dbReference type="ChEBI" id="CHEBI:15378"/>
        <dbReference type="ChEBI" id="CHEBI:29985"/>
        <dbReference type="ChEBI" id="CHEBI:30616"/>
        <dbReference type="ChEBI" id="CHEBI:43474"/>
        <dbReference type="ChEBI" id="CHEBI:136572"/>
        <dbReference type="ChEBI" id="CHEBI:456216"/>
        <dbReference type="EC" id="6.3.2.17"/>
    </reaction>
</comment>
<evidence type="ECO:0000256" key="4">
    <source>
        <dbReference type="ARBA" id="ARBA00005150"/>
    </source>
</evidence>
<dbReference type="EMBL" id="CP074694">
    <property type="protein sequence ID" value="QVL31965.1"/>
    <property type="molecule type" value="Genomic_DNA"/>
</dbReference>
<dbReference type="InterPro" id="IPR036615">
    <property type="entry name" value="Mur_ligase_C_dom_sf"/>
</dbReference>
<evidence type="ECO:0000256" key="16">
    <source>
        <dbReference type="ARBA" id="ARBA00030592"/>
    </source>
</evidence>
<comment type="catalytic activity">
    <reaction evidence="18">
        <text>(6S)-5,6,7,8-tetrahydrofolyl-(gamma-L-Glu)(n) + L-glutamate + ATP = (6S)-5,6,7,8-tetrahydrofolyl-(gamma-L-Glu)(n+1) + ADP + phosphate + H(+)</text>
        <dbReference type="Rhea" id="RHEA:10580"/>
        <dbReference type="Rhea" id="RHEA-COMP:14738"/>
        <dbReference type="Rhea" id="RHEA-COMP:14740"/>
        <dbReference type="ChEBI" id="CHEBI:15378"/>
        <dbReference type="ChEBI" id="CHEBI:29985"/>
        <dbReference type="ChEBI" id="CHEBI:30616"/>
        <dbReference type="ChEBI" id="CHEBI:43474"/>
        <dbReference type="ChEBI" id="CHEBI:141005"/>
        <dbReference type="ChEBI" id="CHEBI:456216"/>
        <dbReference type="EC" id="6.3.2.17"/>
    </reaction>
</comment>
<dbReference type="PROSITE" id="PS01012">
    <property type="entry name" value="FOLYLPOLYGLU_SYNT_2"/>
    <property type="match status" value="1"/>
</dbReference>
<evidence type="ECO:0000259" key="24">
    <source>
        <dbReference type="Pfam" id="PF08245"/>
    </source>
</evidence>
<dbReference type="GO" id="GO:0046656">
    <property type="term" value="P:folic acid biosynthetic process"/>
    <property type="evidence" value="ECO:0007669"/>
    <property type="project" value="UniProtKB-KW"/>
</dbReference>
<evidence type="ECO:0000256" key="20">
    <source>
        <dbReference type="ARBA" id="ARBA00049035"/>
    </source>
</evidence>
<feature type="domain" description="Mur ligase C-terminal" evidence="23">
    <location>
        <begin position="285"/>
        <end position="407"/>
    </location>
</feature>
<evidence type="ECO:0000256" key="14">
    <source>
        <dbReference type="ARBA" id="ARBA00022909"/>
    </source>
</evidence>
<dbReference type="InterPro" id="IPR018109">
    <property type="entry name" value="Folylpolyglutamate_synth_CS"/>
</dbReference>
<dbReference type="PIRSF" id="PIRSF001563">
    <property type="entry name" value="Folylpolyglu_synth"/>
    <property type="match status" value="1"/>
</dbReference>
<evidence type="ECO:0000256" key="21">
    <source>
        <dbReference type="ARBA" id="ARBA00049161"/>
    </source>
</evidence>
<evidence type="ECO:0000256" key="11">
    <source>
        <dbReference type="ARBA" id="ARBA00022741"/>
    </source>
</evidence>
<keyword evidence="13" id="KW-0460">Magnesium</keyword>
<organism evidence="25 26">
    <name type="scientific">Telmatocola sphagniphila</name>
    <dbReference type="NCBI Taxonomy" id="1123043"/>
    <lineage>
        <taxon>Bacteria</taxon>
        <taxon>Pseudomonadati</taxon>
        <taxon>Planctomycetota</taxon>
        <taxon>Planctomycetia</taxon>
        <taxon>Gemmatales</taxon>
        <taxon>Gemmataceae</taxon>
    </lineage>
</organism>
<dbReference type="RefSeq" id="WP_213496476.1">
    <property type="nucleotide sequence ID" value="NZ_CP074694.1"/>
</dbReference>
<evidence type="ECO:0000256" key="19">
    <source>
        <dbReference type="ARBA" id="ARBA00047808"/>
    </source>
</evidence>
<dbReference type="InterPro" id="IPR004101">
    <property type="entry name" value="Mur_ligase_C"/>
</dbReference>
<feature type="domain" description="Mur ligase central" evidence="24">
    <location>
        <begin position="51"/>
        <end position="218"/>
    </location>
</feature>
<proteinExistence type="inferred from homology"/>
<keyword evidence="11 22" id="KW-0547">Nucleotide-binding</keyword>
<reference evidence="25" key="1">
    <citation type="submission" date="2021-05" db="EMBL/GenBank/DDBJ databases">
        <title>Complete genome sequence of the cellulolytic planctomycete Telmatocola sphagniphila SP2T and characterization of the first cellulase from planctomycetes.</title>
        <authorList>
            <person name="Rakitin A.L."/>
            <person name="Beletsky A.V."/>
            <person name="Naumoff D.G."/>
            <person name="Kulichevskaya I.S."/>
            <person name="Mardanov A.V."/>
            <person name="Ravin N.V."/>
            <person name="Dedysh S.N."/>
        </authorList>
    </citation>
    <scope>NUCLEOTIDE SEQUENCE</scope>
    <source>
        <strain evidence="25">SP2T</strain>
    </source>
</reference>
<evidence type="ECO:0000256" key="15">
    <source>
        <dbReference type="ARBA" id="ARBA00030048"/>
    </source>
</evidence>
<evidence type="ECO:0000256" key="12">
    <source>
        <dbReference type="ARBA" id="ARBA00022840"/>
    </source>
</evidence>
<dbReference type="Gene3D" id="3.40.1190.10">
    <property type="entry name" value="Mur-like, catalytic domain"/>
    <property type="match status" value="1"/>
</dbReference>
<dbReference type="InterPro" id="IPR013221">
    <property type="entry name" value="Mur_ligase_cen"/>
</dbReference>
<dbReference type="InterPro" id="IPR036565">
    <property type="entry name" value="Mur-like_cat_sf"/>
</dbReference>
<dbReference type="Pfam" id="PF08245">
    <property type="entry name" value="Mur_ligase_M"/>
    <property type="match status" value="1"/>
</dbReference>
<evidence type="ECO:0000313" key="25">
    <source>
        <dbReference type="EMBL" id="QVL31965.1"/>
    </source>
</evidence>
<keyword evidence="12 22" id="KW-0067">ATP-binding</keyword>
<dbReference type="Pfam" id="PF02875">
    <property type="entry name" value="Mur_ligase_C"/>
    <property type="match status" value="1"/>
</dbReference>
<dbReference type="Gene3D" id="3.90.190.20">
    <property type="entry name" value="Mur ligase, C-terminal domain"/>
    <property type="match status" value="1"/>
</dbReference>
<keyword evidence="14" id="KW-0289">Folate biosynthesis</keyword>
<comment type="cofactor">
    <cofactor evidence="1">
        <name>Mg(2+)</name>
        <dbReference type="ChEBI" id="CHEBI:18420"/>
    </cofactor>
</comment>
<evidence type="ECO:0000256" key="22">
    <source>
        <dbReference type="PIRNR" id="PIRNR001563"/>
    </source>
</evidence>
<comment type="pathway">
    <text evidence="4">Cofactor biosynthesis; tetrahydrofolylpolyglutamate biosynthesis.</text>
</comment>
<evidence type="ECO:0000256" key="2">
    <source>
        <dbReference type="ARBA" id="ARBA00002714"/>
    </source>
</evidence>
<evidence type="ECO:0000256" key="10">
    <source>
        <dbReference type="ARBA" id="ARBA00022723"/>
    </source>
</evidence>
<evidence type="ECO:0000256" key="18">
    <source>
        <dbReference type="ARBA" id="ARBA00047493"/>
    </source>
</evidence>
<dbReference type="FunFam" id="3.40.1190.10:FF:000011">
    <property type="entry name" value="Folylpolyglutamate synthase/dihydrofolate synthase"/>
    <property type="match status" value="1"/>
</dbReference>
<evidence type="ECO:0000313" key="26">
    <source>
        <dbReference type="Proteomes" id="UP000676194"/>
    </source>
</evidence>
<dbReference type="EC" id="6.3.2.12" evidence="6"/>
<evidence type="ECO:0000256" key="17">
    <source>
        <dbReference type="ARBA" id="ARBA00032510"/>
    </source>
</evidence>
<dbReference type="PROSITE" id="PS01011">
    <property type="entry name" value="FOLYLPOLYGLU_SYNT_1"/>
    <property type="match status" value="1"/>
</dbReference>
<evidence type="ECO:0000256" key="3">
    <source>
        <dbReference type="ARBA" id="ARBA00004799"/>
    </source>
</evidence>
<evidence type="ECO:0000256" key="5">
    <source>
        <dbReference type="ARBA" id="ARBA00008276"/>
    </source>
</evidence>
<dbReference type="GO" id="GO:0005524">
    <property type="term" value="F:ATP binding"/>
    <property type="evidence" value="ECO:0007669"/>
    <property type="project" value="UniProtKB-KW"/>
</dbReference>
<comment type="function">
    <text evidence="2">Functions in two distinct reactions of the de novo folate biosynthetic pathway. Catalyzes the addition of a glutamate residue to dihydropteroate (7,8-dihydropteroate or H2Pte) to form dihydrofolate (7,8-dihydrofolate monoglutamate or H2Pte-Glu). Also catalyzes successive additions of L-glutamate to tetrahydrofolate or 10-formyltetrahydrofolate or 5,10-methylenetetrahydrofolate, leading to folylpolyglutamate derivatives.</text>
</comment>
<dbReference type="PANTHER" id="PTHR11136">
    <property type="entry name" value="FOLYLPOLYGLUTAMATE SYNTHASE-RELATED"/>
    <property type="match status" value="1"/>
</dbReference>
<dbReference type="AlphaFoldDB" id="A0A8E6B4E9"/>